<dbReference type="PANTHER" id="PTHR43434">
    <property type="entry name" value="PHOSPHOGLYCOLATE PHOSPHATASE"/>
    <property type="match status" value="1"/>
</dbReference>
<dbReference type="InterPro" id="IPR023214">
    <property type="entry name" value="HAD_sf"/>
</dbReference>
<dbReference type="SFLD" id="SFLDS00003">
    <property type="entry name" value="Haloacid_Dehalogenase"/>
    <property type="match status" value="1"/>
</dbReference>
<sequence length="254" mass="26312">MTAPGFVLFDLDGTLIRPGARIQRRHMSAMAAAIADVCGTAEEFRYAGGQLWYADIDLAGFTDAGTVCAALRHHGIGAARVRHLTRQVMAALDARLGQDPEQIGNQAGDLLPGCRALLEALRGHGCPLGMSTGNARSVARWKMRRTGLADLLYDGGFGDTARDRDDVVAAGVAALGAPGNGVVIGDTAKDVTAAHAAGLRCLAVTTGATSPEDLHAAGADSVVTDLTGGRALDAVLRLLANPTGFPRPRKVCHL</sequence>
<organism evidence="1 2">
    <name type="scientific">Micromonospora halophytica</name>
    <dbReference type="NCBI Taxonomy" id="47864"/>
    <lineage>
        <taxon>Bacteria</taxon>
        <taxon>Bacillati</taxon>
        <taxon>Actinomycetota</taxon>
        <taxon>Actinomycetes</taxon>
        <taxon>Micromonosporales</taxon>
        <taxon>Micromonosporaceae</taxon>
        <taxon>Micromonospora</taxon>
    </lineage>
</organism>
<dbReference type="InterPro" id="IPR036412">
    <property type="entry name" value="HAD-like_sf"/>
</dbReference>
<dbReference type="AlphaFoldDB" id="A0A1C5ILJ7"/>
<dbReference type="InterPro" id="IPR023198">
    <property type="entry name" value="PGP-like_dom2"/>
</dbReference>
<dbReference type="Gene3D" id="3.40.50.1000">
    <property type="entry name" value="HAD superfamily/HAD-like"/>
    <property type="match status" value="1"/>
</dbReference>
<dbReference type="Pfam" id="PF00702">
    <property type="entry name" value="Hydrolase"/>
    <property type="match status" value="1"/>
</dbReference>
<name>A0A1C5ILJ7_9ACTN</name>
<dbReference type="SFLD" id="SFLDG01129">
    <property type="entry name" value="C1.5:_HAD__Beta-PGM__Phosphata"/>
    <property type="match status" value="1"/>
</dbReference>
<dbReference type="Proteomes" id="UP000199408">
    <property type="component" value="Unassembled WGS sequence"/>
</dbReference>
<dbReference type="EMBL" id="FMDN01000013">
    <property type="protein sequence ID" value="SCG59220.1"/>
    <property type="molecule type" value="Genomic_DNA"/>
</dbReference>
<gene>
    <name evidence="1" type="ORF">GA0070560_11382</name>
</gene>
<dbReference type="Gene3D" id="1.10.150.240">
    <property type="entry name" value="Putative phosphatase, domain 2"/>
    <property type="match status" value="1"/>
</dbReference>
<dbReference type="GO" id="GO:0006281">
    <property type="term" value="P:DNA repair"/>
    <property type="evidence" value="ECO:0007669"/>
    <property type="project" value="TreeGrafter"/>
</dbReference>
<dbReference type="SUPFAM" id="SSF56784">
    <property type="entry name" value="HAD-like"/>
    <property type="match status" value="1"/>
</dbReference>
<reference evidence="2" key="1">
    <citation type="submission" date="2016-06" db="EMBL/GenBank/DDBJ databases">
        <authorList>
            <person name="Varghese N."/>
        </authorList>
    </citation>
    <scope>NUCLEOTIDE SEQUENCE [LARGE SCALE GENOMIC DNA]</scope>
    <source>
        <strain evidence="2">DSM 43171</strain>
    </source>
</reference>
<keyword evidence="2" id="KW-1185">Reference proteome</keyword>
<dbReference type="GO" id="GO:0008967">
    <property type="term" value="F:phosphoglycolate phosphatase activity"/>
    <property type="evidence" value="ECO:0007669"/>
    <property type="project" value="TreeGrafter"/>
</dbReference>
<accession>A0A1C5ILJ7</accession>
<evidence type="ECO:0000313" key="2">
    <source>
        <dbReference type="Proteomes" id="UP000199408"/>
    </source>
</evidence>
<dbReference type="PANTHER" id="PTHR43434:SF1">
    <property type="entry name" value="PHOSPHOGLYCOLATE PHOSPHATASE"/>
    <property type="match status" value="1"/>
</dbReference>
<dbReference type="OrthoDB" id="9781769at2"/>
<dbReference type="RefSeq" id="WP_091298749.1">
    <property type="nucleotide sequence ID" value="NZ_FMDN01000013.1"/>
</dbReference>
<protein>
    <submittedName>
        <fullName evidence="1">Phosphoglycolate phosphatase, HAD superfamily</fullName>
    </submittedName>
</protein>
<evidence type="ECO:0000313" key="1">
    <source>
        <dbReference type="EMBL" id="SCG59220.1"/>
    </source>
</evidence>
<proteinExistence type="predicted"/>
<dbReference type="STRING" id="47864.GA0070560_11382"/>
<dbReference type="InterPro" id="IPR050155">
    <property type="entry name" value="HAD-like_hydrolase_sf"/>
</dbReference>